<evidence type="ECO:0000259" key="6">
    <source>
        <dbReference type="PROSITE" id="PS51171"/>
    </source>
</evidence>
<dbReference type="GO" id="GO:0009507">
    <property type="term" value="C:chloroplast"/>
    <property type="evidence" value="ECO:0007669"/>
    <property type="project" value="TreeGrafter"/>
</dbReference>
<dbReference type="Gene3D" id="3.40.190.10">
    <property type="entry name" value="Periplasmic binding protein-like II"/>
    <property type="match status" value="1"/>
</dbReference>
<gene>
    <name evidence="7" type="ORF">FCM35_KLT03113</name>
</gene>
<keyword evidence="4" id="KW-0456">Lyase</keyword>
<comment type="caution">
    <text evidence="7">The sequence shown here is derived from an EMBL/GenBank/DDBJ whole genome shotgun (WGS) entry which is preliminary data.</text>
</comment>
<dbReference type="PANTHER" id="PTHR21022">
    <property type="entry name" value="PREPHENATE DEHYDRATASE P PROTEIN"/>
    <property type="match status" value="1"/>
</dbReference>
<dbReference type="InterPro" id="IPR001086">
    <property type="entry name" value="Preph_deHydtase"/>
</dbReference>
<dbReference type="SUPFAM" id="SSF53850">
    <property type="entry name" value="Periplasmic binding protein-like II"/>
    <property type="match status" value="1"/>
</dbReference>
<keyword evidence="8" id="KW-1185">Reference proteome</keyword>
<dbReference type="GO" id="GO:0047769">
    <property type="term" value="F:arogenate dehydratase activity"/>
    <property type="evidence" value="ECO:0007669"/>
    <property type="project" value="TreeGrafter"/>
</dbReference>
<feature type="domain" description="Prephenate dehydratase" evidence="6">
    <location>
        <begin position="27"/>
        <end position="121"/>
    </location>
</feature>
<dbReference type="PANTHER" id="PTHR21022:SF17">
    <property type="entry name" value="OS10G0523700 PROTEIN"/>
    <property type="match status" value="1"/>
</dbReference>
<keyword evidence="2" id="KW-0057">Aromatic amino acid biosynthesis</keyword>
<comment type="pathway">
    <text evidence="5">Amino-acid biosynthesis.</text>
</comment>
<evidence type="ECO:0000313" key="8">
    <source>
        <dbReference type="Proteomes" id="UP000623129"/>
    </source>
</evidence>
<proteinExistence type="predicted"/>
<dbReference type="EMBL" id="SWLB01000012">
    <property type="protein sequence ID" value="KAF3331707.1"/>
    <property type="molecule type" value="Genomic_DNA"/>
</dbReference>
<sequence length="121" mass="13310">MGLDQLTVLHHPHLNGFAGINGDVGPRVAFQGSFGAYSEFAAKTVYPDCNTLPRCSFADAIAAVKRNQADLVVLHVESTMEGTELRNYDLLLQHDLHIVQEINLFVNYCLLAMPGVLQTQL</sequence>
<evidence type="ECO:0000256" key="5">
    <source>
        <dbReference type="ARBA" id="ARBA00029440"/>
    </source>
</evidence>
<dbReference type="GO" id="GO:0004664">
    <property type="term" value="F:prephenate dehydratase activity"/>
    <property type="evidence" value="ECO:0007669"/>
    <property type="project" value="InterPro"/>
</dbReference>
<dbReference type="Pfam" id="PF00800">
    <property type="entry name" value="PDT"/>
    <property type="match status" value="1"/>
</dbReference>
<protein>
    <submittedName>
        <fullName evidence="7">Arogenate dehydratase 3</fullName>
    </submittedName>
</protein>
<dbReference type="AlphaFoldDB" id="A0A833VB15"/>
<dbReference type="PROSITE" id="PS51171">
    <property type="entry name" value="PREPHENATE_DEHYDR_3"/>
    <property type="match status" value="1"/>
</dbReference>
<reference evidence="7" key="1">
    <citation type="submission" date="2020-01" db="EMBL/GenBank/DDBJ databases">
        <title>Genome sequence of Kobresia littledalei, the first chromosome-level genome in the family Cyperaceae.</title>
        <authorList>
            <person name="Qu G."/>
        </authorList>
    </citation>
    <scope>NUCLEOTIDE SEQUENCE</scope>
    <source>
        <strain evidence="7">C.B.Clarke</strain>
        <tissue evidence="7">Leaf</tissue>
    </source>
</reference>
<dbReference type="OrthoDB" id="1717639at2759"/>
<name>A0A833VB15_9POAL</name>
<accession>A0A833VB15</accession>
<dbReference type="Proteomes" id="UP000623129">
    <property type="component" value="Unassembled WGS sequence"/>
</dbReference>
<keyword evidence="3" id="KW-0584">Phenylalanine biosynthesis</keyword>
<evidence type="ECO:0000256" key="3">
    <source>
        <dbReference type="ARBA" id="ARBA00023222"/>
    </source>
</evidence>
<organism evidence="7 8">
    <name type="scientific">Carex littledalei</name>
    <dbReference type="NCBI Taxonomy" id="544730"/>
    <lineage>
        <taxon>Eukaryota</taxon>
        <taxon>Viridiplantae</taxon>
        <taxon>Streptophyta</taxon>
        <taxon>Embryophyta</taxon>
        <taxon>Tracheophyta</taxon>
        <taxon>Spermatophyta</taxon>
        <taxon>Magnoliopsida</taxon>
        <taxon>Liliopsida</taxon>
        <taxon>Poales</taxon>
        <taxon>Cyperaceae</taxon>
        <taxon>Cyperoideae</taxon>
        <taxon>Cariceae</taxon>
        <taxon>Carex</taxon>
        <taxon>Carex subgen. Euthyceras</taxon>
    </lineage>
</organism>
<dbReference type="GO" id="GO:0009094">
    <property type="term" value="P:L-phenylalanine biosynthetic process"/>
    <property type="evidence" value="ECO:0007669"/>
    <property type="project" value="UniProtKB-KW"/>
</dbReference>
<keyword evidence="1" id="KW-0028">Amino-acid biosynthesis</keyword>
<evidence type="ECO:0000256" key="2">
    <source>
        <dbReference type="ARBA" id="ARBA00023141"/>
    </source>
</evidence>
<evidence type="ECO:0000313" key="7">
    <source>
        <dbReference type="EMBL" id="KAF3331707.1"/>
    </source>
</evidence>
<evidence type="ECO:0000256" key="4">
    <source>
        <dbReference type="ARBA" id="ARBA00023239"/>
    </source>
</evidence>
<evidence type="ECO:0000256" key="1">
    <source>
        <dbReference type="ARBA" id="ARBA00022605"/>
    </source>
</evidence>